<comment type="caution">
    <text evidence="2">The sequence shown here is derived from an EMBL/GenBank/DDBJ whole genome shotgun (WGS) entry which is preliminary data.</text>
</comment>
<reference evidence="2 3" key="1">
    <citation type="submission" date="2019-01" db="EMBL/GenBank/DDBJ databases">
        <title>Lujinxingia litoralis gen. nov., sp. nov. and Lujinxingia sediminis gen. nov., sp. nov., new members in the order Bradymonadales, isolated from coastal sediment.</title>
        <authorList>
            <person name="Li C.-M."/>
        </authorList>
    </citation>
    <scope>NUCLEOTIDE SEQUENCE [LARGE SCALE GENOMIC DNA]</scope>
    <source>
        <strain evidence="2 3">SEH01</strain>
    </source>
</reference>
<dbReference type="EMBL" id="SADD01000003">
    <property type="protein sequence ID" value="RVU45875.1"/>
    <property type="molecule type" value="Genomic_DNA"/>
</dbReference>
<keyword evidence="3" id="KW-1185">Reference proteome</keyword>
<dbReference type="Proteomes" id="UP000282926">
    <property type="component" value="Unassembled WGS sequence"/>
</dbReference>
<dbReference type="RefSeq" id="WP_127780031.1">
    <property type="nucleotide sequence ID" value="NZ_SADD01000003.1"/>
</dbReference>
<proteinExistence type="predicted"/>
<evidence type="ECO:0000256" key="1">
    <source>
        <dbReference type="SAM" id="MobiDB-lite"/>
    </source>
</evidence>
<evidence type="ECO:0000313" key="3">
    <source>
        <dbReference type="Proteomes" id="UP000282926"/>
    </source>
</evidence>
<evidence type="ECO:0000313" key="2">
    <source>
        <dbReference type="EMBL" id="RVU45875.1"/>
    </source>
</evidence>
<accession>A0ABY0CUM7</accession>
<feature type="compositionally biased region" description="Basic and acidic residues" evidence="1">
    <location>
        <begin position="228"/>
        <end position="258"/>
    </location>
</feature>
<name>A0ABY0CUM7_9DELT</name>
<gene>
    <name evidence="2" type="ORF">EA187_08945</name>
</gene>
<sequence length="258" mass="28875">MESWRRYLRHLAPRPDAQQPFYPERVEPEGQALLTTMDLLSAAYVGGRLIEALALRGGTRVRAGAAGALLKRVSRALPEEVVNHCEAEAERALLWLHEAETLPEPPSPQHPELDLMLSSDIESRLQVARRALNEGQGLELERYDAEEHRWYRHRATPLALIDASAGDLQSALRLRDERGDILEIPLKAIRWLMPVSPLNTADEEANDGAKTGEPSKEGGELLNFPFGRSKDRPTLVDDLGEAHPEVDRDTPNLPDERD</sequence>
<protein>
    <submittedName>
        <fullName evidence="2">Uncharacterized protein</fullName>
    </submittedName>
</protein>
<organism evidence="2 3">
    <name type="scientific">Lujinxingia sediminis</name>
    <dbReference type="NCBI Taxonomy" id="2480984"/>
    <lineage>
        <taxon>Bacteria</taxon>
        <taxon>Deltaproteobacteria</taxon>
        <taxon>Bradymonadales</taxon>
        <taxon>Lujinxingiaceae</taxon>
        <taxon>Lujinxingia</taxon>
    </lineage>
</organism>
<feature type="region of interest" description="Disordered" evidence="1">
    <location>
        <begin position="200"/>
        <end position="258"/>
    </location>
</feature>